<dbReference type="Proteomes" id="UP000838308">
    <property type="component" value="Unassembled WGS sequence"/>
</dbReference>
<dbReference type="EMBL" id="CALBWS010000001">
    <property type="protein sequence ID" value="CAH2713102.1"/>
    <property type="molecule type" value="Genomic_DNA"/>
</dbReference>
<feature type="transmembrane region" description="Helical" evidence="1">
    <location>
        <begin position="92"/>
        <end position="109"/>
    </location>
</feature>
<reference evidence="2" key="1">
    <citation type="submission" date="2022-04" db="EMBL/GenBank/DDBJ databases">
        <authorList>
            <person name="Criscuolo A."/>
        </authorList>
    </citation>
    <scope>NUCLEOTIDE SEQUENCE</scope>
    <source>
        <strain evidence="2">CIP111895</strain>
    </source>
</reference>
<name>A0ABM9ELY4_9BACI</name>
<feature type="transmembrane region" description="Helical" evidence="1">
    <location>
        <begin position="116"/>
        <end position="137"/>
    </location>
</feature>
<evidence type="ECO:0008006" key="4">
    <source>
        <dbReference type="Google" id="ProtNLM"/>
    </source>
</evidence>
<organism evidence="2 3">
    <name type="scientific">Neobacillus rhizosphaerae</name>
    <dbReference type="NCBI Taxonomy" id="2880965"/>
    <lineage>
        <taxon>Bacteria</taxon>
        <taxon>Bacillati</taxon>
        <taxon>Bacillota</taxon>
        <taxon>Bacilli</taxon>
        <taxon>Bacillales</taxon>
        <taxon>Bacillaceae</taxon>
        <taxon>Neobacillus</taxon>
    </lineage>
</organism>
<keyword evidence="1" id="KW-1133">Transmembrane helix</keyword>
<keyword evidence="1" id="KW-0812">Transmembrane</keyword>
<keyword evidence="1" id="KW-0472">Membrane</keyword>
<keyword evidence="3" id="KW-1185">Reference proteome</keyword>
<evidence type="ECO:0000313" key="3">
    <source>
        <dbReference type="Proteomes" id="UP000838308"/>
    </source>
</evidence>
<protein>
    <recommendedName>
        <fullName evidence="4">DUF2232 domain-containing protein</fullName>
    </recommendedName>
</protein>
<feature type="transmembrane region" description="Helical" evidence="1">
    <location>
        <begin position="68"/>
        <end position="86"/>
    </location>
</feature>
<sequence>MKGRGDNSHYCLKNQSMTKKYSNTTKLVLGSIFAAIAAILQSAGVLVGFGYALSIFATLPILLSTRMSLRIGVMSYFLTILLLSILQPSELLIFPFTTGLLGVSLGTAFQWWRNWMLITLFGGLALTMGILFLLYVLRFPILGPTVPPTFNIGTAFFILILTLLYSWIWIGLSQKVSRLLYWFRYKKD</sequence>
<evidence type="ECO:0000313" key="2">
    <source>
        <dbReference type="EMBL" id="CAH2713102.1"/>
    </source>
</evidence>
<proteinExistence type="predicted"/>
<feature type="transmembrane region" description="Helical" evidence="1">
    <location>
        <begin position="27"/>
        <end position="56"/>
    </location>
</feature>
<comment type="caution">
    <text evidence="2">The sequence shown here is derived from an EMBL/GenBank/DDBJ whole genome shotgun (WGS) entry which is preliminary data.</text>
</comment>
<gene>
    <name evidence="2" type="ORF">BACCIP111895_00235</name>
</gene>
<evidence type="ECO:0000256" key="1">
    <source>
        <dbReference type="SAM" id="Phobius"/>
    </source>
</evidence>
<accession>A0ABM9ELY4</accession>
<feature type="transmembrane region" description="Helical" evidence="1">
    <location>
        <begin position="149"/>
        <end position="170"/>
    </location>
</feature>
<dbReference type="RefSeq" id="WP_248733452.1">
    <property type="nucleotide sequence ID" value="NZ_CALBWS010000001.1"/>
</dbReference>